<accession>A0ABN9Y9F9</accession>
<evidence type="ECO:0000313" key="4">
    <source>
        <dbReference type="Proteomes" id="UP001189429"/>
    </source>
</evidence>
<dbReference type="EMBL" id="CAUYUJ010021868">
    <property type="protein sequence ID" value="CAK0907493.1"/>
    <property type="molecule type" value="Genomic_DNA"/>
</dbReference>
<gene>
    <name evidence="3" type="ORF">PCOR1329_LOCUS82494</name>
</gene>
<keyword evidence="2" id="KW-0812">Transmembrane</keyword>
<keyword evidence="2" id="KW-0472">Membrane</keyword>
<sequence>MARAASPRFRRCATLGGQGRAGRPHFSFSPRGESGRRGSEGGAPTAVLHAARALRSPPRWNRGGSGNPRPPASGCVARSAELQRVVLQRQPADASCTRRLVCRWRWLPRMTCRFLRGPSEPGAHEGSGAAAGALLVLFLLLLLLFLLLLLLLLLLFLLMLLPRDPVSRRQHREKPRPQPWTPSCCGILERDQYALTCAGCFLQSPAWSN</sequence>
<protein>
    <submittedName>
        <fullName evidence="3">Uncharacterized protein</fullName>
    </submittedName>
</protein>
<feature type="transmembrane region" description="Helical" evidence="2">
    <location>
        <begin position="134"/>
        <end position="161"/>
    </location>
</feature>
<evidence type="ECO:0000256" key="2">
    <source>
        <dbReference type="SAM" id="Phobius"/>
    </source>
</evidence>
<feature type="region of interest" description="Disordered" evidence="1">
    <location>
        <begin position="1"/>
        <end position="44"/>
    </location>
</feature>
<comment type="caution">
    <text evidence="3">The sequence shown here is derived from an EMBL/GenBank/DDBJ whole genome shotgun (WGS) entry which is preliminary data.</text>
</comment>
<evidence type="ECO:0000256" key="1">
    <source>
        <dbReference type="SAM" id="MobiDB-lite"/>
    </source>
</evidence>
<keyword evidence="2" id="KW-1133">Transmembrane helix</keyword>
<reference evidence="3" key="1">
    <citation type="submission" date="2023-10" db="EMBL/GenBank/DDBJ databases">
        <authorList>
            <person name="Chen Y."/>
            <person name="Shah S."/>
            <person name="Dougan E. K."/>
            <person name="Thang M."/>
            <person name="Chan C."/>
        </authorList>
    </citation>
    <scope>NUCLEOTIDE SEQUENCE [LARGE SCALE GENOMIC DNA]</scope>
</reference>
<feature type="region of interest" description="Disordered" evidence="1">
    <location>
        <begin position="56"/>
        <end position="75"/>
    </location>
</feature>
<proteinExistence type="predicted"/>
<name>A0ABN9Y9F9_9DINO</name>
<evidence type="ECO:0000313" key="3">
    <source>
        <dbReference type="EMBL" id="CAK0907493.1"/>
    </source>
</evidence>
<dbReference type="Proteomes" id="UP001189429">
    <property type="component" value="Unassembled WGS sequence"/>
</dbReference>
<keyword evidence="4" id="KW-1185">Reference proteome</keyword>
<organism evidence="3 4">
    <name type="scientific">Prorocentrum cordatum</name>
    <dbReference type="NCBI Taxonomy" id="2364126"/>
    <lineage>
        <taxon>Eukaryota</taxon>
        <taxon>Sar</taxon>
        <taxon>Alveolata</taxon>
        <taxon>Dinophyceae</taxon>
        <taxon>Prorocentrales</taxon>
        <taxon>Prorocentraceae</taxon>
        <taxon>Prorocentrum</taxon>
    </lineage>
</organism>